<evidence type="ECO:0000313" key="2">
    <source>
        <dbReference type="EMBL" id="ENZ46911.1"/>
    </source>
</evidence>
<accession>R0A4C6</accession>
<dbReference type="Proteomes" id="UP000013126">
    <property type="component" value="Unassembled WGS sequence"/>
</dbReference>
<gene>
    <name evidence="2" type="ORF">HMPREF1085_05505</name>
</gene>
<dbReference type="InterPro" id="IPR010982">
    <property type="entry name" value="Lambda_DNA-bd_dom_sf"/>
</dbReference>
<dbReference type="HOGENOM" id="CLU_1575781_0_0_9"/>
<dbReference type="EMBL" id="AGYH01000018">
    <property type="protein sequence ID" value="ENZ46911.1"/>
    <property type="molecule type" value="Genomic_DNA"/>
</dbReference>
<comment type="caution">
    <text evidence="2">The sequence shown here is derived from an EMBL/GenBank/DDBJ whole genome shotgun (WGS) entry which is preliminary data.</text>
</comment>
<dbReference type="SUPFAM" id="SSF47413">
    <property type="entry name" value="lambda repressor-like DNA-binding domains"/>
    <property type="match status" value="1"/>
</dbReference>
<evidence type="ECO:0000313" key="3">
    <source>
        <dbReference type="Proteomes" id="UP000013126"/>
    </source>
</evidence>
<dbReference type="RefSeq" id="WP_002578079.1">
    <property type="nucleotide sequence ID" value="NZ_KB851182.1"/>
</dbReference>
<protein>
    <recommendedName>
        <fullName evidence="1">HTH cro/C1-type domain-containing protein</fullName>
    </recommendedName>
</protein>
<dbReference type="PROSITE" id="PS50943">
    <property type="entry name" value="HTH_CROC1"/>
    <property type="match status" value="1"/>
</dbReference>
<dbReference type="GO" id="GO:0003677">
    <property type="term" value="F:DNA binding"/>
    <property type="evidence" value="ECO:0007669"/>
    <property type="project" value="InterPro"/>
</dbReference>
<reference evidence="2 3" key="1">
    <citation type="submission" date="2013-01" db="EMBL/GenBank/DDBJ databases">
        <title>The Genome Sequence of Clostridium bolteae 90A9.</title>
        <authorList>
            <consortium name="The Broad Institute Genome Sequencing Platform"/>
            <person name="Earl A."/>
            <person name="Ward D."/>
            <person name="Feldgarden M."/>
            <person name="Gevers D."/>
            <person name="Courvalin P."/>
            <person name="Lambert T."/>
            <person name="Walker B."/>
            <person name="Young S.K."/>
            <person name="Zeng Q."/>
            <person name="Gargeya S."/>
            <person name="Fitzgerald M."/>
            <person name="Haas B."/>
            <person name="Abouelleil A."/>
            <person name="Alvarado L."/>
            <person name="Arachchi H.M."/>
            <person name="Berlin A.M."/>
            <person name="Chapman S.B."/>
            <person name="Dewar J."/>
            <person name="Goldberg J."/>
            <person name="Griggs A."/>
            <person name="Gujja S."/>
            <person name="Hansen M."/>
            <person name="Howarth C."/>
            <person name="Imamovic A."/>
            <person name="Larimer J."/>
            <person name="McCowan C."/>
            <person name="Murphy C."/>
            <person name="Neiman D."/>
            <person name="Pearson M."/>
            <person name="Priest M."/>
            <person name="Roberts A."/>
            <person name="Saif S."/>
            <person name="Shea T."/>
            <person name="Sisk P."/>
            <person name="Sykes S."/>
            <person name="Wortman J."/>
            <person name="Nusbaum C."/>
            <person name="Birren B."/>
        </authorList>
    </citation>
    <scope>NUCLEOTIDE SEQUENCE [LARGE SCALE GENOMIC DNA]</scope>
    <source>
        <strain evidence="2 3">90A9</strain>
    </source>
</reference>
<organism evidence="2 3">
    <name type="scientific">Enterocloster bolteae 90A9</name>
    <dbReference type="NCBI Taxonomy" id="997894"/>
    <lineage>
        <taxon>Bacteria</taxon>
        <taxon>Bacillati</taxon>
        <taxon>Bacillota</taxon>
        <taxon>Clostridia</taxon>
        <taxon>Lachnospirales</taxon>
        <taxon>Lachnospiraceae</taxon>
        <taxon>Enterocloster</taxon>
    </lineage>
</organism>
<dbReference type="InterPro" id="IPR001387">
    <property type="entry name" value="Cro/C1-type_HTH"/>
</dbReference>
<dbReference type="GeneID" id="23116612"/>
<sequence>MGLYENIRDIAKSRGYSVNRLEQELGFARSSINKFNKNTPSADKIQQIADFLGTTTDSLLSGKLSGENTSHNGDSLTARDKRDIAKDLDRIMEEIANDTDGPLYYNDQPIPKNKIDLLRNAIEVALEDAKIKNKETYRPYKHKPRPEKD</sequence>
<proteinExistence type="predicted"/>
<keyword evidence="3" id="KW-1185">Reference proteome</keyword>
<dbReference type="AlphaFoldDB" id="R0A4C6"/>
<dbReference type="Pfam" id="PF13443">
    <property type="entry name" value="HTH_26"/>
    <property type="match status" value="1"/>
</dbReference>
<name>R0A4C6_9FIRM</name>
<dbReference type="PATRIC" id="fig|997894.4.peg.5748"/>
<evidence type="ECO:0000259" key="1">
    <source>
        <dbReference type="PROSITE" id="PS50943"/>
    </source>
</evidence>
<dbReference type="CDD" id="cd00093">
    <property type="entry name" value="HTH_XRE"/>
    <property type="match status" value="1"/>
</dbReference>
<dbReference type="Gene3D" id="1.10.260.40">
    <property type="entry name" value="lambda repressor-like DNA-binding domains"/>
    <property type="match status" value="1"/>
</dbReference>
<dbReference type="SMART" id="SM00530">
    <property type="entry name" value="HTH_XRE"/>
    <property type="match status" value="1"/>
</dbReference>
<dbReference type="OrthoDB" id="1653613at2"/>
<feature type="domain" description="HTH cro/C1-type" evidence="1">
    <location>
        <begin position="7"/>
        <end position="59"/>
    </location>
</feature>